<accession>A0A223HYW9</accession>
<evidence type="ECO:0000313" key="1">
    <source>
        <dbReference type="EMBL" id="AST57661.1"/>
    </source>
</evidence>
<dbReference type="AlphaFoldDB" id="A0A223HYW9"/>
<sequence>MKKVKICLLIIIILIIGGCSIKSIKTDSDDENTVIAKTNVNILDELEAKKTSSIENAHPIAVLDDGRKVFLQVNPEVDNSIFATSSNGSIMLKINAGASKNIYDAKVMGNWIVYVESSNDMTKSDWVLYAQNIDDNRRIEIDKGKVADVKTETPTLLGALISASNGKIVWTAFEKDKESVNAIVKLYDIENNTYKIIDKLNVEDGEFGQPGLDGDWIVYDIGKIDMKALARNGELVLVNLKNNEKRILDEGLRVSGASIKYPYIVWNSGDSILKLYNIKTKEEKTIVNWGMTGVWNSSLNDKFISWNTNGDGLYIYSIEKGETLRLKDSDVTSGGNISGNILWWYVKREKCKSEWITLD</sequence>
<dbReference type="Proteomes" id="UP000214975">
    <property type="component" value="Chromosome"/>
</dbReference>
<reference evidence="1 2" key="1">
    <citation type="submission" date="2016-08" db="EMBL/GenBank/DDBJ databases">
        <title>A novel genetic cassette of butanologenic Thermoanaerobacterium thermosaccharolyticum that directly convert cellulose to butanol.</title>
        <authorList>
            <person name="Li T."/>
            <person name="He J."/>
        </authorList>
    </citation>
    <scope>NUCLEOTIDE SEQUENCE [LARGE SCALE GENOMIC DNA]</scope>
    <source>
        <strain evidence="1 2">TG57</strain>
    </source>
</reference>
<dbReference type="RefSeq" id="WP_094397333.1">
    <property type="nucleotide sequence ID" value="NZ_CP016893.1"/>
</dbReference>
<protein>
    <submittedName>
        <fullName evidence="1">Biopolymer transporter Tol</fullName>
    </submittedName>
</protein>
<organism evidence="1 2">
    <name type="scientific">Thermoanaerobacterium thermosaccharolyticum</name>
    <name type="common">Clostridium thermosaccharolyticum</name>
    <dbReference type="NCBI Taxonomy" id="1517"/>
    <lineage>
        <taxon>Bacteria</taxon>
        <taxon>Bacillati</taxon>
        <taxon>Bacillota</taxon>
        <taxon>Clostridia</taxon>
        <taxon>Thermoanaerobacterales</taxon>
        <taxon>Thermoanaerobacteraceae</taxon>
        <taxon>Thermoanaerobacterium</taxon>
    </lineage>
</organism>
<proteinExistence type="predicted"/>
<evidence type="ECO:0000313" key="2">
    <source>
        <dbReference type="Proteomes" id="UP000214975"/>
    </source>
</evidence>
<name>A0A223HYW9_THETR</name>
<gene>
    <name evidence="1" type="ORF">Thert_01651</name>
</gene>
<dbReference type="SUPFAM" id="SSF82171">
    <property type="entry name" value="DPP6 N-terminal domain-like"/>
    <property type="match status" value="1"/>
</dbReference>
<dbReference type="EMBL" id="CP016893">
    <property type="protein sequence ID" value="AST57661.1"/>
    <property type="molecule type" value="Genomic_DNA"/>
</dbReference>
<dbReference type="PROSITE" id="PS51257">
    <property type="entry name" value="PROKAR_LIPOPROTEIN"/>
    <property type="match status" value="1"/>
</dbReference>